<dbReference type="EMBL" id="ATSX01000001">
    <property type="protein sequence ID" value="EUK19151.1"/>
    <property type="molecule type" value="Genomic_DNA"/>
</dbReference>
<name>W7E7Q3_9PROT</name>
<comment type="caution">
    <text evidence="2">The sequence shown here is derived from an EMBL/GenBank/DDBJ whole genome shotgun (WGS) entry which is preliminary data.</text>
</comment>
<dbReference type="RefSeq" id="WP_051461893.1">
    <property type="nucleotide sequence ID" value="NZ_ATSX01000001.1"/>
</dbReference>
<dbReference type="Proteomes" id="UP000019250">
    <property type="component" value="Unassembled WGS sequence"/>
</dbReference>
<evidence type="ECO:0000259" key="1">
    <source>
        <dbReference type="Pfam" id="PF14279"/>
    </source>
</evidence>
<accession>W7E7Q3</accession>
<evidence type="ECO:0000313" key="3">
    <source>
        <dbReference type="Proteomes" id="UP000019250"/>
    </source>
</evidence>
<dbReference type="Pfam" id="PF14279">
    <property type="entry name" value="HNH_5"/>
    <property type="match status" value="1"/>
</dbReference>
<feature type="domain" description="HNH endonuclease 5" evidence="1">
    <location>
        <begin position="40"/>
        <end position="99"/>
    </location>
</feature>
<protein>
    <recommendedName>
        <fullName evidence="1">HNH endonuclease 5 domain-containing protein</fullName>
    </recommendedName>
</protein>
<dbReference type="STRING" id="1208583.COMX_05355"/>
<dbReference type="AlphaFoldDB" id="W7E7Q3"/>
<dbReference type="eggNOG" id="COG1396">
    <property type="taxonomic scope" value="Bacteria"/>
</dbReference>
<organism evidence="2 3">
    <name type="scientific">Commensalibacter papalotli</name>
    <name type="common">ex Servin-Garciduenas et al. 2014</name>
    <dbReference type="NCBI Taxonomy" id="1208583"/>
    <lineage>
        <taxon>Bacteria</taxon>
        <taxon>Pseudomonadati</taxon>
        <taxon>Pseudomonadota</taxon>
        <taxon>Alphaproteobacteria</taxon>
        <taxon>Acetobacterales</taxon>
        <taxon>Acetobacteraceae</taxon>
    </lineage>
</organism>
<evidence type="ECO:0000313" key="2">
    <source>
        <dbReference type="EMBL" id="EUK19151.1"/>
    </source>
</evidence>
<keyword evidence="3" id="KW-1185">Reference proteome</keyword>
<dbReference type="InterPro" id="IPR029471">
    <property type="entry name" value="HNH_5"/>
</dbReference>
<sequence length="317" mass="37229">MKFYNQNYFYYQNYDIIYEQFLTSNMQAVILGSELPVKKCRFCNKENAEYDENRKQKVTFKKNSHVIPEALGNKKLFMNYECDLCNAEFGDGIENQFGNWSKPMRTLYRLKGKKGVPTFKNNSKSNSGRIEYKEEKLISTNSEDDLVHTFDETQKKITYHLKRDTYIPRDVLKTFVKMGVSLIPDNELTPFEPLIKWIKGDETIDFTISINHTFRPGVYPNDFIFLTVLRRKKIINHVPYAVFILSYGNDIFQLPLTAVDYDQKLNGCDIDFPFFFLPNNTDFDPLFERLNLNNTCAVKNEQVLVDIEFSEVNKITI</sequence>
<gene>
    <name evidence="2" type="ORF">COMX_05355</name>
</gene>
<reference evidence="2 3" key="1">
    <citation type="journal article" date="2014" name="Genome Announc.">
        <title>Draft Genome Sequence of Commensalibacter papalotli MX01, a Symbiont Identified from the Guts of Overwintering Monarch Butterflies.</title>
        <authorList>
            <person name="Servin-Garciduenas L.E."/>
            <person name="Sanchez-Quinto A."/>
            <person name="Martinez-Romero E."/>
        </authorList>
    </citation>
    <scope>NUCLEOTIDE SEQUENCE [LARGE SCALE GENOMIC DNA]</scope>
    <source>
        <strain evidence="3">MX-MONARCH01</strain>
    </source>
</reference>
<proteinExistence type="predicted"/>
<dbReference type="OrthoDB" id="255953at2"/>